<sequence length="278" mass="31051">MKLENLVTFAVLFAVFTSVSADDSRRPPSPSSCHEIKKANPRRGSGIYYMKIENEVLPVYCHMDLLCNSNDGWTRIASLNMNDKSQSCPSGLTLYTSGNIRACGRRSRAPDASCDSTIFSSMGIRYSQVCGSVYAYQYNSPDAYAIYAGKTNIQSRIDSAYIDGVSITHGTPRKHIWSLMAAQSEKVTRHTKNYVCPCTAGNAQPKLPSFIGYHTTDPLWDGKNCRNNEVNCCKAHGLPWFHKNLGYTTNDDIELRICGDQSQTDEDARVFFIDMFVK</sequence>
<proteinExistence type="predicted"/>
<feature type="chain" id="PRO_5042967006" description="Fibrinogen C-terminal domain-containing protein" evidence="1">
    <location>
        <begin position="22"/>
        <end position="278"/>
    </location>
</feature>
<feature type="signal peptide" evidence="1">
    <location>
        <begin position="1"/>
        <end position="21"/>
    </location>
</feature>
<dbReference type="AlphaFoldDB" id="A0AAN0IYQ0"/>
<dbReference type="RefSeq" id="XP_019849581.1">
    <property type="nucleotide sequence ID" value="XM_019994022.1"/>
</dbReference>
<dbReference type="GeneID" id="109580624"/>
<dbReference type="KEGG" id="aqu:109580624"/>
<dbReference type="Proteomes" id="UP000007879">
    <property type="component" value="Unassembled WGS sequence"/>
</dbReference>
<reference evidence="2" key="2">
    <citation type="submission" date="2024-06" db="UniProtKB">
        <authorList>
            <consortium name="EnsemblMetazoa"/>
        </authorList>
    </citation>
    <scope>IDENTIFICATION</scope>
</reference>
<protein>
    <recommendedName>
        <fullName evidence="4">Fibrinogen C-terminal domain-containing protein</fullName>
    </recommendedName>
</protein>
<name>A0AAN0IYQ0_AMPQE</name>
<evidence type="ECO:0000256" key="1">
    <source>
        <dbReference type="SAM" id="SignalP"/>
    </source>
</evidence>
<accession>A0AAN0IYQ0</accession>
<dbReference type="InterPro" id="IPR036056">
    <property type="entry name" value="Fibrinogen-like_C"/>
</dbReference>
<evidence type="ECO:0000313" key="3">
    <source>
        <dbReference type="Proteomes" id="UP000007879"/>
    </source>
</evidence>
<keyword evidence="3" id="KW-1185">Reference proteome</keyword>
<evidence type="ECO:0000313" key="2">
    <source>
        <dbReference type="EnsemblMetazoa" id="XP_019849581.1"/>
    </source>
</evidence>
<reference evidence="3" key="1">
    <citation type="journal article" date="2010" name="Nature">
        <title>The Amphimedon queenslandica genome and the evolution of animal complexity.</title>
        <authorList>
            <person name="Srivastava M."/>
            <person name="Simakov O."/>
            <person name="Chapman J."/>
            <person name="Fahey B."/>
            <person name="Gauthier M.E."/>
            <person name="Mitros T."/>
            <person name="Richards G.S."/>
            <person name="Conaco C."/>
            <person name="Dacre M."/>
            <person name="Hellsten U."/>
            <person name="Larroux C."/>
            <person name="Putnam N.H."/>
            <person name="Stanke M."/>
            <person name="Adamska M."/>
            <person name="Darling A."/>
            <person name="Degnan S.M."/>
            <person name="Oakley T.H."/>
            <person name="Plachetzki D.C."/>
            <person name="Zhai Y."/>
            <person name="Adamski M."/>
            <person name="Calcino A."/>
            <person name="Cummins S.F."/>
            <person name="Goodstein D.M."/>
            <person name="Harris C."/>
            <person name="Jackson D.J."/>
            <person name="Leys S.P."/>
            <person name="Shu S."/>
            <person name="Woodcroft B.J."/>
            <person name="Vervoort M."/>
            <person name="Kosik K.S."/>
            <person name="Manning G."/>
            <person name="Degnan B.M."/>
            <person name="Rokhsar D.S."/>
        </authorList>
    </citation>
    <scope>NUCLEOTIDE SEQUENCE [LARGE SCALE GENOMIC DNA]</scope>
</reference>
<keyword evidence="1" id="KW-0732">Signal</keyword>
<organism evidence="2 3">
    <name type="scientific">Amphimedon queenslandica</name>
    <name type="common">Sponge</name>
    <dbReference type="NCBI Taxonomy" id="400682"/>
    <lineage>
        <taxon>Eukaryota</taxon>
        <taxon>Metazoa</taxon>
        <taxon>Porifera</taxon>
        <taxon>Demospongiae</taxon>
        <taxon>Heteroscleromorpha</taxon>
        <taxon>Haplosclerida</taxon>
        <taxon>Niphatidae</taxon>
        <taxon>Amphimedon</taxon>
    </lineage>
</organism>
<dbReference type="EnsemblMetazoa" id="XM_019994022.1">
    <property type="protein sequence ID" value="XP_019849581.1"/>
    <property type="gene ID" value="LOC109580624"/>
</dbReference>
<evidence type="ECO:0008006" key="4">
    <source>
        <dbReference type="Google" id="ProtNLM"/>
    </source>
</evidence>
<dbReference type="SUPFAM" id="SSF56496">
    <property type="entry name" value="Fibrinogen C-terminal domain-like"/>
    <property type="match status" value="1"/>
</dbReference>